<protein>
    <submittedName>
        <fullName evidence="2">Uncharacterized protein</fullName>
    </submittedName>
</protein>
<dbReference type="Proteomes" id="UP000012106">
    <property type="component" value="Unassembled WGS sequence"/>
</dbReference>
<reference evidence="2 3" key="1">
    <citation type="submission" date="2013-01" db="EMBL/GenBank/DDBJ databases">
        <authorList>
            <person name="Harkins D.M."/>
            <person name="Durkin A.S."/>
            <person name="Brinkac L.M."/>
            <person name="Haft D.H."/>
            <person name="Selengut J.D."/>
            <person name="Sanka R."/>
            <person name="DePew J."/>
            <person name="Purushe J."/>
            <person name="Hartskeerl R.A."/>
            <person name="Ahmed A."/>
            <person name="van der Linden H."/>
            <person name="Goris M.G.A."/>
            <person name="Vinetz J.M."/>
            <person name="Sutton G.G."/>
            <person name="Nierman W.C."/>
            <person name="Fouts D.E."/>
        </authorList>
    </citation>
    <scope>NUCLEOTIDE SEQUENCE [LARGE SCALE GENOMIC DNA]</scope>
    <source>
        <strain evidence="2 3">MAVJ 401</strain>
    </source>
</reference>
<dbReference type="AlphaFoldDB" id="M6JR01"/>
<proteinExistence type="predicted"/>
<feature type="region of interest" description="Disordered" evidence="1">
    <location>
        <begin position="1"/>
        <end position="24"/>
    </location>
</feature>
<evidence type="ECO:0000313" key="2">
    <source>
        <dbReference type="EMBL" id="EMN22018.1"/>
    </source>
</evidence>
<evidence type="ECO:0000256" key="1">
    <source>
        <dbReference type="SAM" id="MobiDB-lite"/>
    </source>
</evidence>
<name>M6JR01_9LEPT</name>
<accession>M6JR01</accession>
<organism evidence="2 3">
    <name type="scientific">Leptospira santarosai serovar Arenal str. MAVJ 401</name>
    <dbReference type="NCBI Taxonomy" id="1049976"/>
    <lineage>
        <taxon>Bacteria</taxon>
        <taxon>Pseudomonadati</taxon>
        <taxon>Spirochaetota</taxon>
        <taxon>Spirochaetia</taxon>
        <taxon>Leptospirales</taxon>
        <taxon>Leptospiraceae</taxon>
        <taxon>Leptospira</taxon>
    </lineage>
</organism>
<evidence type="ECO:0000313" key="3">
    <source>
        <dbReference type="Proteomes" id="UP000012106"/>
    </source>
</evidence>
<dbReference type="EMBL" id="AHMU02000045">
    <property type="protein sequence ID" value="EMN22018.1"/>
    <property type="molecule type" value="Genomic_DNA"/>
</dbReference>
<sequence length="174" mass="19850">MCHTPSFSNPQGSHPFERESLLSNSPRTPPCLQMKVDVYQLHWILPLDQKNLKTKAFVRDRLTQALHAREDHPHLFSVLKPLHRLTPIFRFPDYSCLAQPSIPLEHAHPESQSLVPYSNLAIEVLQSHLVSIQTPPSTDQSKSSCLLESLRTDSSFRRSLLPTHSQMPTLRLFG</sequence>
<comment type="caution">
    <text evidence="2">The sequence shown here is derived from an EMBL/GenBank/DDBJ whole genome shotgun (WGS) entry which is preliminary data.</text>
</comment>
<feature type="compositionally biased region" description="Polar residues" evidence="1">
    <location>
        <begin position="1"/>
        <end position="12"/>
    </location>
</feature>
<gene>
    <name evidence="2" type="ORF">LEP1GSC063_4125</name>
</gene>